<evidence type="ECO:0000313" key="2">
    <source>
        <dbReference type="EMBL" id="OMO75420.1"/>
    </source>
</evidence>
<proteinExistence type="predicted"/>
<dbReference type="Proteomes" id="UP000188268">
    <property type="component" value="Unassembled WGS sequence"/>
</dbReference>
<dbReference type="Gramene" id="OMO75420">
    <property type="protein sequence ID" value="OMO75420"/>
    <property type="gene ID" value="CCACVL1_16178"/>
</dbReference>
<evidence type="ECO:0000313" key="3">
    <source>
        <dbReference type="Proteomes" id="UP000188268"/>
    </source>
</evidence>
<organism evidence="2 3">
    <name type="scientific">Corchorus capsularis</name>
    <name type="common">Jute</name>
    <dbReference type="NCBI Taxonomy" id="210143"/>
    <lineage>
        <taxon>Eukaryota</taxon>
        <taxon>Viridiplantae</taxon>
        <taxon>Streptophyta</taxon>
        <taxon>Embryophyta</taxon>
        <taxon>Tracheophyta</taxon>
        <taxon>Spermatophyta</taxon>
        <taxon>Magnoliopsida</taxon>
        <taxon>eudicotyledons</taxon>
        <taxon>Gunneridae</taxon>
        <taxon>Pentapetalae</taxon>
        <taxon>rosids</taxon>
        <taxon>malvids</taxon>
        <taxon>Malvales</taxon>
        <taxon>Malvaceae</taxon>
        <taxon>Grewioideae</taxon>
        <taxon>Apeibeae</taxon>
        <taxon>Corchorus</taxon>
    </lineage>
</organism>
<gene>
    <name evidence="2" type="ORF">CCACVL1_16178</name>
</gene>
<protein>
    <recommendedName>
        <fullName evidence="4">No apical meristem (NAM) protein</fullName>
    </recommendedName>
</protein>
<dbReference type="AlphaFoldDB" id="A0A1R3HYP1"/>
<evidence type="ECO:0008006" key="4">
    <source>
        <dbReference type="Google" id="ProtNLM"/>
    </source>
</evidence>
<name>A0A1R3HYP1_COCAP</name>
<dbReference type="EMBL" id="AWWV01011023">
    <property type="protein sequence ID" value="OMO75420.1"/>
    <property type="molecule type" value="Genomic_DNA"/>
</dbReference>
<evidence type="ECO:0000256" key="1">
    <source>
        <dbReference type="SAM" id="MobiDB-lite"/>
    </source>
</evidence>
<reference evidence="2 3" key="1">
    <citation type="submission" date="2013-09" db="EMBL/GenBank/DDBJ databases">
        <title>Corchorus capsularis genome sequencing.</title>
        <authorList>
            <person name="Alam M."/>
            <person name="Haque M.S."/>
            <person name="Islam M.S."/>
            <person name="Emdad E.M."/>
            <person name="Islam M.M."/>
            <person name="Ahmed B."/>
            <person name="Halim A."/>
            <person name="Hossen Q.M.M."/>
            <person name="Hossain M.Z."/>
            <person name="Ahmed R."/>
            <person name="Khan M.M."/>
            <person name="Islam R."/>
            <person name="Rashid M.M."/>
            <person name="Khan S.A."/>
            <person name="Rahman M.S."/>
            <person name="Alam M."/>
        </authorList>
    </citation>
    <scope>NUCLEOTIDE SEQUENCE [LARGE SCALE GENOMIC DNA]</scope>
    <source>
        <strain evidence="3">cv. CVL-1</strain>
        <tissue evidence="2">Whole seedling</tissue>
    </source>
</reference>
<keyword evidence="3" id="KW-1185">Reference proteome</keyword>
<accession>A0A1R3HYP1</accession>
<sequence length="64" mass="7049">MEEASTSRQPLLDNWVLCKVYKKKQGKKQDGETSGKGTTADEDEGEGRSIGQLLLLIYKNVGCC</sequence>
<comment type="caution">
    <text evidence="2">The sequence shown here is derived from an EMBL/GenBank/DDBJ whole genome shotgun (WGS) entry which is preliminary data.</text>
</comment>
<feature type="region of interest" description="Disordered" evidence="1">
    <location>
        <begin position="23"/>
        <end position="46"/>
    </location>
</feature>